<evidence type="ECO:0000256" key="1">
    <source>
        <dbReference type="SAM" id="Phobius"/>
    </source>
</evidence>
<reference evidence="2 3" key="1">
    <citation type="submission" date="2024-08" db="EMBL/GenBank/DDBJ databases">
        <authorList>
            <person name="Cucini C."/>
            <person name="Frati F."/>
        </authorList>
    </citation>
    <scope>NUCLEOTIDE SEQUENCE [LARGE SCALE GENOMIC DNA]</scope>
</reference>
<comment type="caution">
    <text evidence="2">The sequence shown here is derived from an EMBL/GenBank/DDBJ whole genome shotgun (WGS) entry which is preliminary data.</text>
</comment>
<dbReference type="PANTHER" id="PTHR12480:SF19">
    <property type="entry name" value="CUPIN-LIKE DOMAIN-CONTAINING PROTEIN"/>
    <property type="match status" value="1"/>
</dbReference>
<dbReference type="Proteomes" id="UP001642540">
    <property type="component" value="Unassembled WGS sequence"/>
</dbReference>
<keyword evidence="3" id="KW-1185">Reference proteome</keyword>
<keyword evidence="1" id="KW-0472">Membrane</keyword>
<dbReference type="InterPro" id="IPR050910">
    <property type="entry name" value="JMJD6_ArgDemeth/LysHydrox"/>
</dbReference>
<dbReference type="EMBL" id="CAXLJM020000004">
    <property type="protein sequence ID" value="CAL8070782.1"/>
    <property type="molecule type" value="Genomic_DNA"/>
</dbReference>
<evidence type="ECO:0008006" key="4">
    <source>
        <dbReference type="Google" id="ProtNLM"/>
    </source>
</evidence>
<feature type="transmembrane region" description="Helical" evidence="1">
    <location>
        <begin position="189"/>
        <end position="206"/>
    </location>
</feature>
<evidence type="ECO:0000313" key="2">
    <source>
        <dbReference type="EMBL" id="CAL8070782.1"/>
    </source>
</evidence>
<protein>
    <recommendedName>
        <fullName evidence="4">JmjC domain-containing protein</fullName>
    </recommendedName>
</protein>
<dbReference type="SUPFAM" id="SSF51197">
    <property type="entry name" value="Clavaminate synthase-like"/>
    <property type="match status" value="1"/>
</dbReference>
<evidence type="ECO:0000313" key="3">
    <source>
        <dbReference type="Proteomes" id="UP001642540"/>
    </source>
</evidence>
<dbReference type="Gene3D" id="2.60.120.650">
    <property type="entry name" value="Cupin"/>
    <property type="match status" value="1"/>
</dbReference>
<sequence>MRRPSCKNKQISTSTTLQLSSQNAGLAAVADQPPQVHVTSIMKRLKYLMRNHKDVLKLESVKAVISALEDSKTVRPKESQLEFPNNVHYASSPISAAHKSFRRKQAYCDNPNESDIRIGAAYGSSSSAKYSSSRSKASVSGRSCNAPVDTAISVKKASVTLNNKFENVYKRVTRHYFFMLKPIRPTRSNLLSVFLSFLAFIFYFQLHTTTGFSRLWLKWENVDLSSVECTIQTPNLAMELFRPPVSCSMCHNISSVHRVSGISPSVFEKVSNCDAEISHILRQYYEIPYFLPETAESTHADWIFMGTPGFGAQMHIDLVLNPSWQGQIRGHKRWHLQPPPECYYECQSLYTDVHPGEIFVLDTNKWYHQTQILPGENSVTIGSEYD</sequence>
<proteinExistence type="predicted"/>
<dbReference type="PANTHER" id="PTHR12480">
    <property type="entry name" value="ARGININE DEMETHYLASE AND LYSYL-HYDROXYLASE JMJD"/>
    <property type="match status" value="1"/>
</dbReference>
<accession>A0ABP1PNG7</accession>
<keyword evidence="1" id="KW-0812">Transmembrane</keyword>
<keyword evidence="1" id="KW-1133">Transmembrane helix</keyword>
<organism evidence="2 3">
    <name type="scientific">Orchesella dallaii</name>
    <dbReference type="NCBI Taxonomy" id="48710"/>
    <lineage>
        <taxon>Eukaryota</taxon>
        <taxon>Metazoa</taxon>
        <taxon>Ecdysozoa</taxon>
        <taxon>Arthropoda</taxon>
        <taxon>Hexapoda</taxon>
        <taxon>Collembola</taxon>
        <taxon>Entomobryomorpha</taxon>
        <taxon>Entomobryoidea</taxon>
        <taxon>Orchesellidae</taxon>
        <taxon>Orchesellinae</taxon>
        <taxon>Orchesella</taxon>
    </lineage>
</organism>
<gene>
    <name evidence="2" type="ORF">ODALV1_LOCUS1426</name>
</gene>
<name>A0ABP1PNG7_9HEXA</name>